<dbReference type="PANTHER" id="PTHR20941:SF1">
    <property type="entry name" value="FOLIC ACID SYNTHESIS PROTEIN FOL1"/>
    <property type="match status" value="1"/>
</dbReference>
<dbReference type="InterPro" id="IPR006390">
    <property type="entry name" value="DHP_synth_dom"/>
</dbReference>
<protein>
    <recommendedName>
        <fullName evidence="6">Dihydropteroate synthase</fullName>
        <ecNumber evidence="5">2.5.1.15</ecNumber>
    </recommendedName>
    <alternativeName>
        <fullName evidence="11">Dihydropteroate pyrophosphorylase</fullName>
    </alternativeName>
</protein>
<evidence type="ECO:0000256" key="8">
    <source>
        <dbReference type="ARBA" id="ARBA00022723"/>
    </source>
</evidence>
<dbReference type="GO" id="GO:0046654">
    <property type="term" value="P:tetrahydrofolate biosynthetic process"/>
    <property type="evidence" value="ECO:0007669"/>
    <property type="project" value="TreeGrafter"/>
</dbReference>
<evidence type="ECO:0000256" key="6">
    <source>
        <dbReference type="ARBA" id="ARBA00016919"/>
    </source>
</evidence>
<evidence type="ECO:0000256" key="5">
    <source>
        <dbReference type="ARBA" id="ARBA00012458"/>
    </source>
</evidence>
<evidence type="ECO:0000256" key="10">
    <source>
        <dbReference type="ARBA" id="ARBA00022909"/>
    </source>
</evidence>
<evidence type="ECO:0000256" key="1">
    <source>
        <dbReference type="ARBA" id="ARBA00000012"/>
    </source>
</evidence>
<comment type="cofactor">
    <cofactor evidence="2">
        <name>Mg(2+)</name>
        <dbReference type="ChEBI" id="CHEBI:18420"/>
    </cofactor>
</comment>
<sequence>MGVINLTPDSFSDGGDFNSPKKVLYQVNQFMQNGVDIVDLGAQSTRPGAEEVGSNIEIKRLIPYLKLIKSEYPEILISIDTFNSEVAHEALLNGANWINDVTGGRRDKNILDVVSKFNCPFVITHSRGNSQNMNQFSRYENVLSEVKCSIENLIKNALEKNIPKKNIIVDPGIGFSKDINQNLEILRNLDVFKKLNLPILIGASRKRFIGEILNELDPKERDVGTLAISCLCSHFNIDIVRVHNVKMNSQILKVADKIYRR</sequence>
<evidence type="ECO:0000256" key="3">
    <source>
        <dbReference type="ARBA" id="ARBA00004763"/>
    </source>
</evidence>
<proteinExistence type="inferred from homology"/>
<dbReference type="AlphaFoldDB" id="A0A0A1ZQG0"/>
<gene>
    <name evidence="13" type="ORF">EU93_1653</name>
</gene>
<comment type="caution">
    <text evidence="13">The sequence shown here is derived from an EMBL/GenBank/DDBJ whole genome shotgun (WGS) entry which is preliminary data.</text>
</comment>
<reference evidence="14" key="1">
    <citation type="journal article" date="2014" name="Sci. Data">
        <title>Genomes of diverse isolates of the marine cyanobacterium Prochlorococcus.</title>
        <authorList>
            <person name="Biller S."/>
            <person name="Berube P."/>
            <person name="Thompson J."/>
            <person name="Kelly L."/>
            <person name="Roggensack S."/>
            <person name="Awad L."/>
            <person name="Roache-Johnson K."/>
            <person name="Ding H."/>
            <person name="Giovannoni S.J."/>
            <person name="Moore L.R."/>
            <person name="Chisholm S.W."/>
        </authorList>
    </citation>
    <scope>NUCLEOTIDE SEQUENCE [LARGE SCALE GENOMIC DNA]</scope>
</reference>
<keyword evidence="10" id="KW-0289">Folate biosynthesis</keyword>
<evidence type="ECO:0000256" key="11">
    <source>
        <dbReference type="ARBA" id="ARBA00030193"/>
    </source>
</evidence>
<keyword evidence="8" id="KW-0479">Metal-binding</keyword>
<keyword evidence="7 13" id="KW-0808">Transferase</keyword>
<dbReference type="GO" id="GO:0004156">
    <property type="term" value="F:dihydropteroate synthase activity"/>
    <property type="evidence" value="ECO:0007669"/>
    <property type="project" value="UniProtKB-EC"/>
</dbReference>
<dbReference type="EMBL" id="JNAJ01000017">
    <property type="protein sequence ID" value="KGF90479.1"/>
    <property type="molecule type" value="Genomic_DNA"/>
</dbReference>
<evidence type="ECO:0000256" key="2">
    <source>
        <dbReference type="ARBA" id="ARBA00001946"/>
    </source>
</evidence>
<dbReference type="PANTHER" id="PTHR20941">
    <property type="entry name" value="FOLATE SYNTHESIS PROTEINS"/>
    <property type="match status" value="1"/>
</dbReference>
<dbReference type="PROSITE" id="PS00793">
    <property type="entry name" value="DHPS_2"/>
    <property type="match status" value="1"/>
</dbReference>
<dbReference type="CDD" id="cd00739">
    <property type="entry name" value="DHPS"/>
    <property type="match status" value="1"/>
</dbReference>
<dbReference type="Proteomes" id="UP000030491">
    <property type="component" value="Unassembled WGS sequence"/>
</dbReference>
<evidence type="ECO:0000256" key="4">
    <source>
        <dbReference type="ARBA" id="ARBA00009503"/>
    </source>
</evidence>
<dbReference type="Gene3D" id="3.20.20.20">
    <property type="entry name" value="Dihydropteroate synthase-like"/>
    <property type="match status" value="1"/>
</dbReference>
<evidence type="ECO:0000259" key="12">
    <source>
        <dbReference type="PROSITE" id="PS50972"/>
    </source>
</evidence>
<organism evidence="13 14">
    <name type="scientific">Prochlorococcus marinus str. MIT 9116</name>
    <dbReference type="NCBI Taxonomy" id="167544"/>
    <lineage>
        <taxon>Bacteria</taxon>
        <taxon>Bacillati</taxon>
        <taxon>Cyanobacteriota</taxon>
        <taxon>Cyanophyceae</taxon>
        <taxon>Synechococcales</taxon>
        <taxon>Prochlorococcaceae</taxon>
        <taxon>Prochlorococcus</taxon>
    </lineage>
</organism>
<dbReference type="InterPro" id="IPR045031">
    <property type="entry name" value="DHP_synth-like"/>
</dbReference>
<dbReference type="InterPro" id="IPR011005">
    <property type="entry name" value="Dihydropteroate_synth-like_sf"/>
</dbReference>
<name>A0A0A1ZQG0_PROMR</name>
<feature type="domain" description="Pterin-binding" evidence="12">
    <location>
        <begin position="1"/>
        <end position="253"/>
    </location>
</feature>
<dbReference type="FunFam" id="3.20.20.20:FF:000006">
    <property type="entry name" value="Dihydropteroate synthase"/>
    <property type="match status" value="1"/>
</dbReference>
<dbReference type="GO" id="GO:0046656">
    <property type="term" value="P:folic acid biosynthetic process"/>
    <property type="evidence" value="ECO:0007669"/>
    <property type="project" value="UniProtKB-KW"/>
</dbReference>
<dbReference type="SUPFAM" id="SSF51717">
    <property type="entry name" value="Dihydropteroate synthetase-like"/>
    <property type="match status" value="1"/>
</dbReference>
<dbReference type="GO" id="GO:0046872">
    <property type="term" value="F:metal ion binding"/>
    <property type="evidence" value="ECO:0007669"/>
    <property type="project" value="UniProtKB-KW"/>
</dbReference>
<dbReference type="Pfam" id="PF00809">
    <property type="entry name" value="Pterin_bind"/>
    <property type="match status" value="1"/>
</dbReference>
<evidence type="ECO:0000313" key="13">
    <source>
        <dbReference type="EMBL" id="KGF90479.1"/>
    </source>
</evidence>
<dbReference type="InterPro" id="IPR000489">
    <property type="entry name" value="Pterin-binding_dom"/>
</dbReference>
<comment type="pathway">
    <text evidence="3">Cofactor biosynthesis; tetrahydrofolate biosynthesis; 7,8-dihydrofolate from 2-amino-4-hydroxy-6-hydroxymethyl-7,8-dihydropteridine diphosphate and 4-aminobenzoate: step 1/2.</text>
</comment>
<evidence type="ECO:0000256" key="7">
    <source>
        <dbReference type="ARBA" id="ARBA00022679"/>
    </source>
</evidence>
<evidence type="ECO:0000256" key="9">
    <source>
        <dbReference type="ARBA" id="ARBA00022842"/>
    </source>
</evidence>
<dbReference type="NCBIfam" id="TIGR01496">
    <property type="entry name" value="DHPS"/>
    <property type="match status" value="1"/>
</dbReference>
<dbReference type="PROSITE" id="PS50972">
    <property type="entry name" value="PTERIN_BINDING"/>
    <property type="match status" value="1"/>
</dbReference>
<comment type="catalytic activity">
    <reaction evidence="1">
        <text>(7,8-dihydropterin-6-yl)methyl diphosphate + 4-aminobenzoate = 7,8-dihydropteroate + diphosphate</text>
        <dbReference type="Rhea" id="RHEA:19949"/>
        <dbReference type="ChEBI" id="CHEBI:17836"/>
        <dbReference type="ChEBI" id="CHEBI:17839"/>
        <dbReference type="ChEBI" id="CHEBI:33019"/>
        <dbReference type="ChEBI" id="CHEBI:72950"/>
        <dbReference type="EC" id="2.5.1.15"/>
    </reaction>
</comment>
<comment type="similarity">
    <text evidence="4">Belongs to the DHPS family.</text>
</comment>
<keyword evidence="9" id="KW-0460">Magnesium</keyword>
<dbReference type="EC" id="2.5.1.15" evidence="5"/>
<evidence type="ECO:0000313" key="14">
    <source>
        <dbReference type="Proteomes" id="UP000030491"/>
    </source>
</evidence>
<accession>A0A0A1ZQG0</accession>